<proteinExistence type="predicted"/>
<keyword evidence="2" id="KW-1185">Reference proteome</keyword>
<dbReference type="AlphaFoldDB" id="A0AAD9D2P3"/>
<name>A0AAD9D2P3_GLOAC</name>
<protein>
    <submittedName>
        <fullName evidence="1">Uncharacterized protein</fullName>
    </submittedName>
</protein>
<reference evidence="1" key="1">
    <citation type="submission" date="2021-12" db="EMBL/GenBank/DDBJ databases">
        <title>Comparative genomics, transcriptomics and evolutionary studies reveal genomic signatures of adaptation to plant cell wall in hemibiotrophic fungi.</title>
        <authorList>
            <consortium name="DOE Joint Genome Institute"/>
            <person name="Baroncelli R."/>
            <person name="Diaz J.F."/>
            <person name="Benocci T."/>
            <person name="Peng M."/>
            <person name="Battaglia E."/>
            <person name="Haridas S."/>
            <person name="Andreopoulos W."/>
            <person name="Labutti K."/>
            <person name="Pangilinan J."/>
            <person name="Floch G.L."/>
            <person name="Makela M.R."/>
            <person name="Henrissat B."/>
            <person name="Grigoriev I.V."/>
            <person name="Crouch J.A."/>
            <person name="De Vries R.P."/>
            <person name="Sukno S.A."/>
            <person name="Thon M.R."/>
        </authorList>
    </citation>
    <scope>NUCLEOTIDE SEQUENCE</scope>
    <source>
        <strain evidence="1">CBS 112980</strain>
    </source>
</reference>
<dbReference type="RefSeq" id="XP_060370821.1">
    <property type="nucleotide sequence ID" value="XM_060502436.1"/>
</dbReference>
<sequence>MSCMPLHPAEPSCPPCNRGQMNGQRCDCLCRPESWPAAPRPIRSPRCPTGRLPHTANCIVQPNIARPSRDP</sequence>
<dbReference type="Proteomes" id="UP001244207">
    <property type="component" value="Unassembled WGS sequence"/>
</dbReference>
<dbReference type="GeneID" id="85386335"/>
<accession>A0AAD9D2P3</accession>
<gene>
    <name evidence="1" type="ORF">BDZ83DRAFT_334520</name>
</gene>
<evidence type="ECO:0000313" key="2">
    <source>
        <dbReference type="Proteomes" id="UP001244207"/>
    </source>
</evidence>
<dbReference type="EMBL" id="JAHMHS010000005">
    <property type="protein sequence ID" value="KAK1730766.1"/>
    <property type="molecule type" value="Genomic_DNA"/>
</dbReference>
<organism evidence="1 2">
    <name type="scientific">Glomerella acutata</name>
    <name type="common">Colletotrichum acutatum</name>
    <dbReference type="NCBI Taxonomy" id="27357"/>
    <lineage>
        <taxon>Eukaryota</taxon>
        <taxon>Fungi</taxon>
        <taxon>Dikarya</taxon>
        <taxon>Ascomycota</taxon>
        <taxon>Pezizomycotina</taxon>
        <taxon>Sordariomycetes</taxon>
        <taxon>Hypocreomycetidae</taxon>
        <taxon>Glomerellales</taxon>
        <taxon>Glomerellaceae</taxon>
        <taxon>Colletotrichum</taxon>
        <taxon>Colletotrichum acutatum species complex</taxon>
    </lineage>
</organism>
<comment type="caution">
    <text evidence="1">The sequence shown here is derived from an EMBL/GenBank/DDBJ whole genome shotgun (WGS) entry which is preliminary data.</text>
</comment>
<evidence type="ECO:0000313" key="1">
    <source>
        <dbReference type="EMBL" id="KAK1730766.1"/>
    </source>
</evidence>